<name>A0A1E7ZFW4_9ALTE</name>
<feature type="domain" description="FAD-binding" evidence="9">
    <location>
        <begin position="3"/>
        <end position="308"/>
    </location>
</feature>
<evidence type="ECO:0000259" key="9">
    <source>
        <dbReference type="Pfam" id="PF01494"/>
    </source>
</evidence>
<dbReference type="GO" id="GO:0071949">
    <property type="term" value="F:FAD binding"/>
    <property type="evidence" value="ECO:0007669"/>
    <property type="project" value="InterPro"/>
</dbReference>
<comment type="pathway">
    <text evidence="2">Cofactor biosynthesis; ubiquinone biosynthesis.</text>
</comment>
<sequence length="390" mass="43439">MFDFCINGGGMVGAALALGLTQQGYKVAIIETAMPQAFDPGQKPDLRLSAISLTSVDLMRALGAWSFIENYRVKPYSKLSVWEQPSMATEFDAQSIGQSLLGYFVENRLIQLGCHQALADYDVTWINQTKLVGYRETEGITAVELDNHEVLQCRYLIGADGARSQVRALAQIGSTGWQYGQQAMGITVELQSDPGSETWQQFYPSGPRALLPMYGNYASLIWYDDATRIKQLKSLSKQQLTEEIQSHFPDRIGPFSILDKASFVLTRSHASDYVRPGVILVGDAAHTINPLAGQGVNLGFKDVAALLAVTATCKPEQPEFHQQLKTAYETPRKRDNLMMMSAMDSFYLLFSNEIPPVKWIRNLMLKGADMAGPIKHKILKYAMGMDEWKF</sequence>
<accession>A0A1E7ZFW4</accession>
<keyword evidence="4" id="KW-0285">Flavoprotein</keyword>
<dbReference type="RefSeq" id="WP_070123626.1">
    <property type="nucleotide sequence ID" value="NZ_MDHN01000005.1"/>
</dbReference>
<dbReference type="GO" id="GO:0110142">
    <property type="term" value="C:ubiquinone biosynthesis complex"/>
    <property type="evidence" value="ECO:0007669"/>
    <property type="project" value="UniProtKB-ARBA"/>
</dbReference>
<evidence type="ECO:0000256" key="7">
    <source>
        <dbReference type="ARBA" id="ARBA00023033"/>
    </source>
</evidence>
<dbReference type="EMBL" id="MDHN01000005">
    <property type="protein sequence ID" value="OFC72401.1"/>
    <property type="molecule type" value="Genomic_DNA"/>
</dbReference>
<protein>
    <submittedName>
        <fullName evidence="10">2-octaprenyl-3-methyl-6-methoxy-1,4-benzoquinol hydroxylase</fullName>
    </submittedName>
</protein>
<comment type="cofactor">
    <cofactor evidence="1">
        <name>FAD</name>
        <dbReference type="ChEBI" id="CHEBI:57692"/>
    </cofactor>
</comment>
<dbReference type="Gene3D" id="3.50.50.60">
    <property type="entry name" value="FAD/NAD(P)-binding domain"/>
    <property type="match status" value="2"/>
</dbReference>
<dbReference type="Pfam" id="PF01494">
    <property type="entry name" value="FAD_binding_3"/>
    <property type="match status" value="1"/>
</dbReference>
<dbReference type="GO" id="GO:0006744">
    <property type="term" value="P:ubiquinone biosynthetic process"/>
    <property type="evidence" value="ECO:0007669"/>
    <property type="project" value="UniProtKB-UniPathway"/>
</dbReference>
<comment type="caution">
    <text evidence="10">The sequence shown here is derived from an EMBL/GenBank/DDBJ whole genome shotgun (WGS) entry which is preliminary data.</text>
</comment>
<keyword evidence="5" id="KW-0274">FAD</keyword>
<dbReference type="PANTHER" id="PTHR43876:SF10">
    <property type="entry name" value="3-DEMETHOXYUBIQUINOL 3-HYDROXYLASE"/>
    <property type="match status" value="1"/>
</dbReference>
<dbReference type="FunFam" id="3.50.50.60:FF:000021">
    <property type="entry name" value="Ubiquinone biosynthesis monooxygenase COQ6"/>
    <property type="match status" value="1"/>
</dbReference>
<evidence type="ECO:0000313" key="11">
    <source>
        <dbReference type="Proteomes" id="UP000175691"/>
    </source>
</evidence>
<dbReference type="OrthoDB" id="9769565at2"/>
<organism evidence="10 11">
    <name type="scientific">Alteromonas confluentis</name>
    <dbReference type="NCBI Taxonomy" id="1656094"/>
    <lineage>
        <taxon>Bacteria</taxon>
        <taxon>Pseudomonadati</taxon>
        <taxon>Pseudomonadota</taxon>
        <taxon>Gammaproteobacteria</taxon>
        <taxon>Alteromonadales</taxon>
        <taxon>Alteromonadaceae</taxon>
        <taxon>Alteromonas/Salinimonas group</taxon>
        <taxon>Alteromonas</taxon>
    </lineage>
</organism>
<evidence type="ECO:0000256" key="6">
    <source>
        <dbReference type="ARBA" id="ARBA00023002"/>
    </source>
</evidence>
<dbReference type="SUPFAM" id="SSF51905">
    <property type="entry name" value="FAD/NAD(P)-binding domain"/>
    <property type="match status" value="1"/>
</dbReference>
<evidence type="ECO:0000256" key="2">
    <source>
        <dbReference type="ARBA" id="ARBA00004749"/>
    </source>
</evidence>
<evidence type="ECO:0000313" key="10">
    <source>
        <dbReference type="EMBL" id="OFC72401.1"/>
    </source>
</evidence>
<gene>
    <name evidence="10" type="primary">ubiF</name>
    <name evidence="10" type="ORF">BFC18_03270</name>
</gene>
<dbReference type="PRINTS" id="PR00420">
    <property type="entry name" value="RNGMNOXGNASE"/>
</dbReference>
<keyword evidence="6" id="KW-0560">Oxidoreductase</keyword>
<evidence type="ECO:0000256" key="1">
    <source>
        <dbReference type="ARBA" id="ARBA00001974"/>
    </source>
</evidence>
<proteinExistence type="inferred from homology"/>
<dbReference type="InterPro" id="IPR036188">
    <property type="entry name" value="FAD/NAD-bd_sf"/>
</dbReference>
<dbReference type="UniPathway" id="UPA00232"/>
<comment type="subunit">
    <text evidence="8">Component of the Ubi complex metabolon, which regroups five ubiquinone biosynthesis proteins (UbiE, UbiF, UbiG, UbiH and UbiI) and two accessory factors (UbiK and the lipid-binding protein UbiJ).</text>
</comment>
<dbReference type="STRING" id="1656094.BFC18_03270"/>
<evidence type="ECO:0000256" key="4">
    <source>
        <dbReference type="ARBA" id="ARBA00022630"/>
    </source>
</evidence>
<dbReference type="AlphaFoldDB" id="A0A1E7ZFW4"/>
<evidence type="ECO:0000256" key="8">
    <source>
        <dbReference type="ARBA" id="ARBA00065734"/>
    </source>
</evidence>
<keyword evidence="11" id="KW-1185">Reference proteome</keyword>
<dbReference type="InterPro" id="IPR002938">
    <property type="entry name" value="FAD-bd"/>
</dbReference>
<evidence type="ECO:0000256" key="5">
    <source>
        <dbReference type="ARBA" id="ARBA00022827"/>
    </source>
</evidence>
<dbReference type="NCBIfam" id="TIGR01988">
    <property type="entry name" value="Ubi-OHases"/>
    <property type="match status" value="1"/>
</dbReference>
<keyword evidence="7" id="KW-0503">Monooxygenase</keyword>
<reference evidence="10 11" key="1">
    <citation type="submission" date="2016-08" db="EMBL/GenBank/DDBJ databases">
        <authorList>
            <person name="Seilhamer J.J."/>
        </authorList>
    </citation>
    <scope>NUCLEOTIDE SEQUENCE [LARGE SCALE GENOMIC DNA]</scope>
    <source>
        <strain evidence="10 11">KCTC 42603</strain>
    </source>
</reference>
<dbReference type="GO" id="GO:0008682">
    <property type="term" value="F:3-demethoxyubiquinol 3-hydroxylase activity"/>
    <property type="evidence" value="ECO:0007669"/>
    <property type="project" value="TreeGrafter"/>
</dbReference>
<evidence type="ECO:0000256" key="3">
    <source>
        <dbReference type="ARBA" id="ARBA00005349"/>
    </source>
</evidence>
<dbReference type="Proteomes" id="UP000175691">
    <property type="component" value="Unassembled WGS sequence"/>
</dbReference>
<comment type="similarity">
    <text evidence="3">Belongs to the UbiH/COQ6 family.</text>
</comment>
<dbReference type="PANTHER" id="PTHR43876">
    <property type="entry name" value="UBIQUINONE BIOSYNTHESIS MONOOXYGENASE COQ6, MITOCHONDRIAL"/>
    <property type="match status" value="1"/>
</dbReference>
<dbReference type="InterPro" id="IPR010971">
    <property type="entry name" value="UbiH/COQ6"/>
</dbReference>
<dbReference type="InterPro" id="IPR051205">
    <property type="entry name" value="UbiH/COQ6_monooxygenase"/>
</dbReference>